<evidence type="ECO:0000313" key="3">
    <source>
        <dbReference type="Proteomes" id="UP000199373"/>
    </source>
</evidence>
<protein>
    <submittedName>
        <fullName evidence="2">Stress responsive A/B Barrel Domain</fullName>
    </submittedName>
</protein>
<feature type="domain" description="Stress-response A/B barrel" evidence="1">
    <location>
        <begin position="2"/>
        <end position="99"/>
    </location>
</feature>
<accession>A0A1I0QFD0</accession>
<dbReference type="Gene3D" id="3.30.70.100">
    <property type="match status" value="1"/>
</dbReference>
<dbReference type="PANTHER" id="PTHR37832:SF1">
    <property type="entry name" value="STRESS-RESPONSE A_B BARREL DOMAIN-CONTAINING PROTEIN"/>
    <property type="match status" value="1"/>
</dbReference>
<dbReference type="SMART" id="SM00886">
    <property type="entry name" value="Dabb"/>
    <property type="match status" value="1"/>
</dbReference>
<organism evidence="2 3">
    <name type="scientific">Prevotella aff. ruminicola Tc2-24</name>
    <dbReference type="NCBI Taxonomy" id="81582"/>
    <lineage>
        <taxon>Bacteria</taxon>
        <taxon>Pseudomonadati</taxon>
        <taxon>Bacteroidota</taxon>
        <taxon>Bacteroidia</taxon>
        <taxon>Bacteroidales</taxon>
        <taxon>Prevotellaceae</taxon>
        <taxon>Prevotella</taxon>
    </lineage>
</organism>
<reference evidence="2 3" key="1">
    <citation type="submission" date="2016-10" db="EMBL/GenBank/DDBJ databases">
        <authorList>
            <person name="de Groot N.N."/>
        </authorList>
    </citation>
    <scope>NUCLEOTIDE SEQUENCE [LARGE SCALE GENOMIC DNA]</scope>
    <source>
        <strain evidence="2 3">TC2-24</strain>
    </source>
</reference>
<dbReference type="PANTHER" id="PTHR37832">
    <property type="entry name" value="BLL2683 PROTEIN"/>
    <property type="match status" value="1"/>
</dbReference>
<sequence length="101" mass="11145">MVKHIILWTLNPELSEEEKQNVKKDIKVGLEGLVGKVPGLLDVKVHIDGRLTSSNADVMLDSTLESPEALKGYAVHPDHVAVANGKVRPYTVQRSCLDFEI</sequence>
<dbReference type="SUPFAM" id="SSF54909">
    <property type="entry name" value="Dimeric alpha+beta barrel"/>
    <property type="match status" value="1"/>
</dbReference>
<keyword evidence="3" id="KW-1185">Reference proteome</keyword>
<dbReference type="RefSeq" id="WP_091900103.1">
    <property type="nucleotide sequence ID" value="NZ_FOIQ01000006.1"/>
</dbReference>
<dbReference type="EMBL" id="FOIQ01000006">
    <property type="protein sequence ID" value="SEW25548.1"/>
    <property type="molecule type" value="Genomic_DNA"/>
</dbReference>
<proteinExistence type="predicted"/>
<dbReference type="PROSITE" id="PS51502">
    <property type="entry name" value="S_R_A_B_BARREL"/>
    <property type="match status" value="1"/>
</dbReference>
<name>A0A1I0QFD0_9BACT</name>
<dbReference type="Proteomes" id="UP000199373">
    <property type="component" value="Unassembled WGS sequence"/>
</dbReference>
<evidence type="ECO:0000259" key="1">
    <source>
        <dbReference type="PROSITE" id="PS51502"/>
    </source>
</evidence>
<evidence type="ECO:0000313" key="2">
    <source>
        <dbReference type="EMBL" id="SEW25548.1"/>
    </source>
</evidence>
<dbReference type="Pfam" id="PF07876">
    <property type="entry name" value="Dabb"/>
    <property type="match status" value="1"/>
</dbReference>
<dbReference type="InterPro" id="IPR013097">
    <property type="entry name" value="Dabb"/>
</dbReference>
<dbReference type="AlphaFoldDB" id="A0A1I0QFD0"/>
<gene>
    <name evidence="2" type="ORF">SAMN04487850_2408</name>
</gene>
<dbReference type="InterPro" id="IPR011008">
    <property type="entry name" value="Dimeric_a/b-barrel"/>
</dbReference>